<proteinExistence type="predicted"/>
<evidence type="ECO:0000313" key="3">
    <source>
        <dbReference type="Proteomes" id="UP000189177"/>
    </source>
</evidence>
<dbReference type="Proteomes" id="UP000189177">
    <property type="component" value="Unassembled WGS sequence"/>
</dbReference>
<gene>
    <name evidence="2" type="ORF">B1A74_12235</name>
</gene>
<dbReference type="AlphaFoldDB" id="A0A1V2ZVL3"/>
<evidence type="ECO:0000313" key="2">
    <source>
        <dbReference type="EMBL" id="OOC09168.1"/>
    </source>
</evidence>
<protein>
    <recommendedName>
        <fullName evidence="4">RNA-binding protein</fullName>
    </recommendedName>
</protein>
<keyword evidence="3" id="KW-1185">Reference proteome</keyword>
<feature type="compositionally biased region" description="Basic and acidic residues" evidence="1">
    <location>
        <begin position="138"/>
        <end position="147"/>
    </location>
</feature>
<accession>A0A1V2ZVL3</accession>
<comment type="caution">
    <text evidence="2">The sequence shown here is derived from an EMBL/GenBank/DDBJ whole genome shotgun (WGS) entry which is preliminary data.</text>
</comment>
<reference evidence="2 3" key="1">
    <citation type="submission" date="2017-02" db="EMBL/GenBank/DDBJ databases">
        <title>Genomic diversity within the haloalkaliphilic genus Thioalkalivibrio.</title>
        <authorList>
            <person name="Ahn A.-C."/>
            <person name="Meier-Kolthoff J."/>
            <person name="Overmars L."/>
            <person name="Richter M."/>
            <person name="Woyke T."/>
            <person name="Sorokin D.Y."/>
            <person name="Muyzer G."/>
        </authorList>
    </citation>
    <scope>NUCLEOTIDE SEQUENCE [LARGE SCALE GENOMIC DNA]</scope>
    <source>
        <strain evidence="2 3">HL17</strain>
    </source>
</reference>
<dbReference type="InterPro" id="IPR007922">
    <property type="entry name" value="DciA-like"/>
</dbReference>
<dbReference type="RefSeq" id="WP_018947366.1">
    <property type="nucleotide sequence ID" value="NZ_MUZR01000058.1"/>
</dbReference>
<feature type="region of interest" description="Disordered" evidence="1">
    <location>
        <begin position="90"/>
        <end position="147"/>
    </location>
</feature>
<organism evidence="2 3">
    <name type="scientific">Thioalkalivibrio halophilus</name>
    <dbReference type="NCBI Taxonomy" id="252474"/>
    <lineage>
        <taxon>Bacteria</taxon>
        <taxon>Pseudomonadati</taxon>
        <taxon>Pseudomonadota</taxon>
        <taxon>Gammaproteobacteria</taxon>
        <taxon>Chromatiales</taxon>
        <taxon>Ectothiorhodospiraceae</taxon>
        <taxon>Thioalkalivibrio</taxon>
    </lineage>
</organism>
<sequence>MTPPRIGRYIRAAWQSHVTPDRALERALAGLVGTHVASGRLQLVRHDTTLVAVCRDRALCTEMRFQQREILKTLQAAGYPEVERVRVALGGAARSTEPEPVRSRPPIPDSARQTLEQTAGEVDDPRLAGALRRLARTRPRDSGNDAG</sequence>
<evidence type="ECO:0000256" key="1">
    <source>
        <dbReference type="SAM" id="MobiDB-lite"/>
    </source>
</evidence>
<dbReference type="OrthoDB" id="5784439at2"/>
<name>A0A1V2ZVL3_9GAMM</name>
<dbReference type="STRING" id="252474.B1A74_12235"/>
<evidence type="ECO:0008006" key="4">
    <source>
        <dbReference type="Google" id="ProtNLM"/>
    </source>
</evidence>
<dbReference type="EMBL" id="MUZR01000058">
    <property type="protein sequence ID" value="OOC09168.1"/>
    <property type="molecule type" value="Genomic_DNA"/>
</dbReference>
<dbReference type="Pfam" id="PF05258">
    <property type="entry name" value="DciA"/>
    <property type="match status" value="1"/>
</dbReference>